<dbReference type="SUPFAM" id="SSF54909">
    <property type="entry name" value="Dimeric alpha+beta barrel"/>
    <property type="match status" value="1"/>
</dbReference>
<dbReference type="InterPro" id="IPR011008">
    <property type="entry name" value="Dimeric_a/b-barrel"/>
</dbReference>
<dbReference type="OrthoDB" id="6105906at2"/>
<accession>A0A5C7GIZ7</accession>
<evidence type="ECO:0000259" key="1">
    <source>
        <dbReference type="Pfam" id="PF03992"/>
    </source>
</evidence>
<name>A0A5C7GIZ7_9FLAO</name>
<dbReference type="Gene3D" id="3.30.70.100">
    <property type="match status" value="1"/>
</dbReference>
<proteinExistence type="predicted"/>
<keyword evidence="3" id="KW-1185">Reference proteome</keyword>
<evidence type="ECO:0000313" key="2">
    <source>
        <dbReference type="EMBL" id="TXG37115.1"/>
    </source>
</evidence>
<dbReference type="Proteomes" id="UP000321080">
    <property type="component" value="Unassembled WGS sequence"/>
</dbReference>
<comment type="caution">
    <text evidence="2">The sequence shown here is derived from an EMBL/GenBank/DDBJ whole genome shotgun (WGS) entry which is preliminary data.</text>
</comment>
<dbReference type="InterPro" id="IPR007138">
    <property type="entry name" value="ABM_dom"/>
</dbReference>
<reference evidence="2 3" key="1">
    <citation type="submission" date="2019-08" db="EMBL/GenBank/DDBJ databases">
        <title>Seonamhaeicola sediminis sp. nov., isolated from marine sediment.</title>
        <authorList>
            <person name="Cao W.R."/>
        </authorList>
    </citation>
    <scope>NUCLEOTIDE SEQUENCE [LARGE SCALE GENOMIC DNA]</scope>
    <source>
        <strain evidence="2 3">1505</strain>
    </source>
</reference>
<protein>
    <recommendedName>
        <fullName evidence="1">ABM domain-containing protein</fullName>
    </recommendedName>
</protein>
<evidence type="ECO:0000313" key="3">
    <source>
        <dbReference type="Proteomes" id="UP000321080"/>
    </source>
</evidence>
<sequence>MYVVMYSFKVKPKQELAFLDSWRALTKLIYEYEGSLGSRLHKKNALHYIAYAQWPNKTVFEAAGDKLPKEANIYQDLMRISCEEIEVLEKFEVIEDLIKQKPYG</sequence>
<dbReference type="Pfam" id="PF03992">
    <property type="entry name" value="ABM"/>
    <property type="match status" value="1"/>
</dbReference>
<organism evidence="2 3">
    <name type="scientific">Seonamhaeicola maritimus</name>
    <dbReference type="NCBI Taxonomy" id="2591822"/>
    <lineage>
        <taxon>Bacteria</taxon>
        <taxon>Pseudomonadati</taxon>
        <taxon>Bacteroidota</taxon>
        <taxon>Flavobacteriia</taxon>
        <taxon>Flavobacteriales</taxon>
        <taxon>Flavobacteriaceae</taxon>
    </lineage>
</organism>
<gene>
    <name evidence="2" type="ORF">FUA22_11155</name>
</gene>
<dbReference type="EMBL" id="VRKQ01000010">
    <property type="protein sequence ID" value="TXG37115.1"/>
    <property type="molecule type" value="Genomic_DNA"/>
</dbReference>
<dbReference type="AlphaFoldDB" id="A0A5C7GIZ7"/>
<dbReference type="RefSeq" id="WP_147768328.1">
    <property type="nucleotide sequence ID" value="NZ_VRKQ01000010.1"/>
</dbReference>
<feature type="domain" description="ABM" evidence="1">
    <location>
        <begin position="1"/>
        <end position="62"/>
    </location>
</feature>